<organism evidence="1 2">
    <name type="scientific">Klebsiella phage phi1_175008</name>
    <dbReference type="NCBI Taxonomy" id="3127744"/>
    <lineage>
        <taxon>Viruses</taxon>
        <taxon>Duplodnaviria</taxon>
        <taxon>Heunggongvirae</taxon>
        <taxon>Uroviricota</taxon>
        <taxon>Caudoviricetes</taxon>
        <taxon>Stephanstirmvirinae</taxon>
    </lineage>
</organism>
<name>A0ACD5FQW7_9CAUD</name>
<protein>
    <submittedName>
        <fullName evidence="1">Uncharacterized protein</fullName>
    </submittedName>
</protein>
<evidence type="ECO:0000313" key="2">
    <source>
        <dbReference type="Proteomes" id="UP001365931"/>
    </source>
</evidence>
<evidence type="ECO:0000313" key="1">
    <source>
        <dbReference type="EMBL" id="XKX17454.1"/>
    </source>
</evidence>
<dbReference type="Proteomes" id="UP001365931">
    <property type="component" value="Segment"/>
</dbReference>
<reference evidence="1" key="1">
    <citation type="submission" date="2024-09" db="EMBL/GenBank/DDBJ databases">
        <title>The complete genome of Klebsiella pneumoniae phage phi1_175008.</title>
        <authorList>
            <person name="Li J."/>
            <person name="Feng Y."/>
            <person name="Zong Z."/>
        </authorList>
    </citation>
    <scope>NUCLEOTIDE SEQUENCE</scope>
</reference>
<sequence length="129" mass="15526">MSYLSNTYITPSKDQISMALVKVRRVFELYKPIHERLQNETVEVKSWWGLRRKLMTKEEHIRKENENSLMPFYGRAFLFGYITAEEYKICRFMMDAPTIKTLQKWEEAEAVYLCEDDHQELMFALSEEI</sequence>
<accession>A0ACD5FQW7</accession>
<dbReference type="EMBL" id="PQ360875">
    <property type="protein sequence ID" value="XKX17454.1"/>
    <property type="molecule type" value="Genomic_DNA"/>
</dbReference>
<proteinExistence type="predicted"/>
<gene>
    <name evidence="1" type="ORF">MVUOKPPV_CDS0057</name>
</gene>